<dbReference type="PANTHER" id="PTHR13298:SF11">
    <property type="entry name" value="RAPAMYCIN-INSENSITIVE COMPANION OF MTOR"/>
    <property type="match status" value="1"/>
</dbReference>
<feature type="domain" description="Rapamycin-insensitive companion of mTOR N-terminal" evidence="1">
    <location>
        <begin position="81"/>
        <end position="508"/>
    </location>
</feature>
<dbReference type="SMART" id="SM01308">
    <property type="entry name" value="RICTOR_N"/>
    <property type="match status" value="1"/>
</dbReference>
<evidence type="ECO:0000313" key="2">
    <source>
        <dbReference type="Proteomes" id="UP000492821"/>
    </source>
</evidence>
<name>A0A7E4VB44_PANRE</name>
<dbReference type="InterPro" id="IPR028268">
    <property type="entry name" value="Pianissimo_fam"/>
</dbReference>
<dbReference type="GO" id="GO:0031932">
    <property type="term" value="C:TORC2 complex"/>
    <property type="evidence" value="ECO:0007669"/>
    <property type="project" value="InterPro"/>
</dbReference>
<dbReference type="Proteomes" id="UP000492821">
    <property type="component" value="Unassembled WGS sequence"/>
</dbReference>
<dbReference type="GO" id="GO:0051897">
    <property type="term" value="P:positive regulation of phosphatidylinositol 3-kinase/protein kinase B signal transduction"/>
    <property type="evidence" value="ECO:0007669"/>
    <property type="project" value="TreeGrafter"/>
</dbReference>
<dbReference type="PANTHER" id="PTHR13298">
    <property type="entry name" value="CYTOSOLIC REGULATOR PIANISSIMO"/>
    <property type="match status" value="1"/>
</dbReference>
<dbReference type="AlphaFoldDB" id="A0A7E4VB44"/>
<dbReference type="Pfam" id="PF14664">
    <property type="entry name" value="RICTOR_N"/>
    <property type="match status" value="1"/>
</dbReference>
<reference evidence="2" key="1">
    <citation type="journal article" date="2013" name="Genetics">
        <title>The draft genome and transcriptome of Panagrellus redivivus are shaped by the harsh demands of a free-living lifestyle.</title>
        <authorList>
            <person name="Srinivasan J."/>
            <person name="Dillman A.R."/>
            <person name="Macchietto M.G."/>
            <person name="Heikkinen L."/>
            <person name="Lakso M."/>
            <person name="Fracchia K.M."/>
            <person name="Antoshechkin I."/>
            <person name="Mortazavi A."/>
            <person name="Wong G."/>
            <person name="Sternberg P.W."/>
        </authorList>
    </citation>
    <scope>NUCLEOTIDE SEQUENCE [LARGE SCALE GENOMIC DNA]</scope>
    <source>
        <strain evidence="2">MT8872</strain>
    </source>
</reference>
<dbReference type="InterPro" id="IPR028267">
    <property type="entry name" value="Pianissimo_N"/>
</dbReference>
<protein>
    <submittedName>
        <fullName evidence="3">RICTOR_N domain-containing protein</fullName>
    </submittedName>
</protein>
<dbReference type="GO" id="GO:0038203">
    <property type="term" value="P:TORC2 signaling"/>
    <property type="evidence" value="ECO:0007669"/>
    <property type="project" value="TreeGrafter"/>
</dbReference>
<evidence type="ECO:0000259" key="1">
    <source>
        <dbReference type="SMART" id="SM01308"/>
    </source>
</evidence>
<reference evidence="3" key="2">
    <citation type="submission" date="2020-10" db="UniProtKB">
        <authorList>
            <consortium name="WormBaseParasite"/>
        </authorList>
    </citation>
    <scope>IDENTIFICATION</scope>
</reference>
<dbReference type="WBParaSite" id="Pan_g18680.t1">
    <property type="protein sequence ID" value="Pan_g18680.t1"/>
    <property type="gene ID" value="Pan_g18680"/>
</dbReference>
<accession>A0A7E4VB44</accession>
<organism evidence="2 3">
    <name type="scientific">Panagrellus redivivus</name>
    <name type="common">Microworm</name>
    <dbReference type="NCBI Taxonomy" id="6233"/>
    <lineage>
        <taxon>Eukaryota</taxon>
        <taxon>Metazoa</taxon>
        <taxon>Ecdysozoa</taxon>
        <taxon>Nematoda</taxon>
        <taxon>Chromadorea</taxon>
        <taxon>Rhabditida</taxon>
        <taxon>Tylenchina</taxon>
        <taxon>Panagrolaimomorpha</taxon>
        <taxon>Panagrolaimoidea</taxon>
        <taxon>Panagrolaimidae</taxon>
        <taxon>Panagrellus</taxon>
    </lineage>
</organism>
<sequence length="770" mass="85242">MERPNRLMIQSNSDARSRLRQRMRGATRPILCGRPSGSKSCFEEAKQSTVEEVFEILGHKFPDGNDLESVSRVARELGSLLAAVTCLPTEKLTSEVGDAVIAKLIPLIHHPESQIRTAIFRLFKLSISTPAHVAVLLLENVDYAVLRGLDIPENGTEQQHAFRLASRMLLIYCGSKLYKNDDLVFSFFPRNIIKSVASLAVSALSIPVEALEDEFGQKAPVKKLVEKLAFPALSILNDFAISHPDRILDITGTDWLVKCIIGEGSTLTIATVATQIFMKWMDSAKLREKGQLRLVLQQLFSPIGDLIFFYQNPTTPDGKPAAMPAKTTAMLETFTAVFLSILRSWAGIFACSAIDSKTNEIYSDSPFRMLRFVGTAATTVPVMSQIRGIVAKLCCQFIDAPYAGKNFDSWDSALEFYSTMHLPDEFKTSLRDDFVVSEMDCLIAGGTLFPDVVDCLMSFRAIACAIMLNAGLAEALIRIVLADTDDEKGLTATLLLADLLRTGSSFLPRDTRRTLQAVPSLVQAAFERADLDPQSPHDFHMTFPNSKSASLLLRRLDQANDIYFGREPLKSSLHNINLFLYGGKEPESSDVSFGNRSRSGSTMDVEVRFDCIIAADNGEYFGKVPLTQLCPKKLSSIVECLEAEDGALFSRHKHSEKLHAFCSKMFTLLYPSNNYLVTMDKFSPETMKSIGRLIQVIVPLSKSEPDYSDLLKKFIVECAEQLLPEQLYKGTFSAKNILNTNAHYYFVIIAAIGASTDGVDLLDSAGIFQI</sequence>
<keyword evidence="2" id="KW-1185">Reference proteome</keyword>
<evidence type="ECO:0000313" key="3">
    <source>
        <dbReference type="WBParaSite" id="Pan_g18680.t1"/>
    </source>
</evidence>
<proteinExistence type="predicted"/>
<dbReference type="GO" id="GO:0043539">
    <property type="term" value="F:protein serine/threonine kinase activator activity"/>
    <property type="evidence" value="ECO:0007669"/>
    <property type="project" value="TreeGrafter"/>
</dbReference>